<evidence type="ECO:0000313" key="2">
    <source>
        <dbReference type="EMBL" id="KAL2455909.1"/>
    </source>
</evidence>
<dbReference type="EMBL" id="JBFOLK010000150">
    <property type="protein sequence ID" value="KAL2455909.1"/>
    <property type="molecule type" value="Genomic_DNA"/>
</dbReference>
<evidence type="ECO:0000313" key="3">
    <source>
        <dbReference type="Proteomes" id="UP001604336"/>
    </source>
</evidence>
<reference evidence="3" key="1">
    <citation type="submission" date="2024-07" db="EMBL/GenBank/DDBJ databases">
        <title>Two chromosome-level genome assemblies of Korean endemic species Abeliophyllum distichum and Forsythia ovata (Oleaceae).</title>
        <authorList>
            <person name="Jang H."/>
        </authorList>
    </citation>
    <scope>NUCLEOTIDE SEQUENCE [LARGE SCALE GENOMIC DNA]</scope>
</reference>
<protein>
    <submittedName>
        <fullName evidence="2">Uncharacterized protein</fullName>
    </submittedName>
</protein>
<proteinExistence type="predicted"/>
<keyword evidence="3" id="KW-1185">Reference proteome</keyword>
<gene>
    <name evidence="2" type="ORF">Adt_47045</name>
</gene>
<comment type="caution">
    <text evidence="2">The sequence shown here is derived from an EMBL/GenBank/DDBJ whole genome shotgun (WGS) entry which is preliminary data.</text>
</comment>
<organism evidence="2 3">
    <name type="scientific">Abeliophyllum distichum</name>
    <dbReference type="NCBI Taxonomy" id="126358"/>
    <lineage>
        <taxon>Eukaryota</taxon>
        <taxon>Viridiplantae</taxon>
        <taxon>Streptophyta</taxon>
        <taxon>Embryophyta</taxon>
        <taxon>Tracheophyta</taxon>
        <taxon>Spermatophyta</taxon>
        <taxon>Magnoliopsida</taxon>
        <taxon>eudicotyledons</taxon>
        <taxon>Gunneridae</taxon>
        <taxon>Pentapetalae</taxon>
        <taxon>asterids</taxon>
        <taxon>lamiids</taxon>
        <taxon>Lamiales</taxon>
        <taxon>Oleaceae</taxon>
        <taxon>Forsythieae</taxon>
        <taxon>Abeliophyllum</taxon>
    </lineage>
</organism>
<sequence>MVGEKSKEIVTLFEKTLAKPFYAIRAQTKTGKTQLVSSLSKFSNESNVKIFKSRKSKNLPKDSRSSSMFSDRSVCGSTHVTFPRNGVILKNLSASDGQGNNT</sequence>
<accession>A0ABD1NWZ9</accession>
<feature type="region of interest" description="Disordered" evidence="1">
    <location>
        <begin position="53"/>
        <end position="72"/>
    </location>
</feature>
<dbReference type="AlphaFoldDB" id="A0ABD1NWZ9"/>
<evidence type="ECO:0000256" key="1">
    <source>
        <dbReference type="SAM" id="MobiDB-lite"/>
    </source>
</evidence>
<dbReference type="Proteomes" id="UP001604336">
    <property type="component" value="Unassembled WGS sequence"/>
</dbReference>
<name>A0ABD1NWZ9_9LAMI</name>